<dbReference type="PANTHER" id="PTHR30346:SF28">
    <property type="entry name" value="HTH-TYPE TRANSCRIPTIONAL REGULATOR CYNR"/>
    <property type="match status" value="1"/>
</dbReference>
<organism evidence="6 7">
    <name type="scientific">Clostridium magnum DSM 2767</name>
    <dbReference type="NCBI Taxonomy" id="1121326"/>
    <lineage>
        <taxon>Bacteria</taxon>
        <taxon>Bacillati</taxon>
        <taxon>Bacillota</taxon>
        <taxon>Clostridia</taxon>
        <taxon>Eubacteriales</taxon>
        <taxon>Clostridiaceae</taxon>
        <taxon>Clostridium</taxon>
    </lineage>
</organism>
<proteinExistence type="inferred from homology"/>
<dbReference type="GO" id="GO:0003677">
    <property type="term" value="F:DNA binding"/>
    <property type="evidence" value="ECO:0007669"/>
    <property type="project" value="UniProtKB-KW"/>
</dbReference>
<dbReference type="FunFam" id="1.10.10.10:FF:000001">
    <property type="entry name" value="LysR family transcriptional regulator"/>
    <property type="match status" value="1"/>
</dbReference>
<feature type="domain" description="HTH lysR-type" evidence="5">
    <location>
        <begin position="1"/>
        <end position="58"/>
    </location>
</feature>
<dbReference type="CDD" id="cd05466">
    <property type="entry name" value="PBP2_LTTR_substrate"/>
    <property type="match status" value="1"/>
</dbReference>
<keyword evidence="4" id="KW-0804">Transcription</keyword>
<sequence>MDLKQLEYMVQIAKEKNITKAAEKLFITQSALNQQLLKLEKELGSPLFYRSRTNWHLTEVGEIYIATAKEILRLKKETYNRISDLINMKNTHLSIGLTPERGISMFASVYPEFHKLHPNVTVEPVELSVKEQEAMINRRELDVGFLTLSDDMQKNDNVYTSILKEDIIVAIPSSHPLASSGSMYGDSLKDIDLALLKEDNFVLICKGSTIREAINPSFQDAGFSPKILFETKSCRTLIYMVRNNLCCTILPEHYVINSKDVVYFSLPQKPQLRVVAMYKKGGYLSKPTEDFITLASDYWSKLKKEQNHVQNKD</sequence>
<dbReference type="PANTHER" id="PTHR30346">
    <property type="entry name" value="TRANSCRIPTIONAL DUAL REGULATOR HCAR-RELATED"/>
    <property type="match status" value="1"/>
</dbReference>
<dbReference type="OrthoDB" id="1652954at2"/>
<comment type="caution">
    <text evidence="6">The sequence shown here is derived from an EMBL/GenBank/DDBJ whole genome shotgun (WGS) entry which is preliminary data.</text>
</comment>
<dbReference type="Gene3D" id="1.10.10.10">
    <property type="entry name" value="Winged helix-like DNA-binding domain superfamily/Winged helix DNA-binding domain"/>
    <property type="match status" value="1"/>
</dbReference>
<dbReference type="InterPro" id="IPR000847">
    <property type="entry name" value="LysR_HTH_N"/>
</dbReference>
<dbReference type="Pfam" id="PF03466">
    <property type="entry name" value="LysR_substrate"/>
    <property type="match status" value="1"/>
</dbReference>
<evidence type="ECO:0000256" key="4">
    <source>
        <dbReference type="ARBA" id="ARBA00023163"/>
    </source>
</evidence>
<dbReference type="EMBL" id="LWAE01000010">
    <property type="protein sequence ID" value="KZL89290.1"/>
    <property type="molecule type" value="Genomic_DNA"/>
</dbReference>
<dbReference type="InterPro" id="IPR036388">
    <property type="entry name" value="WH-like_DNA-bd_sf"/>
</dbReference>
<dbReference type="Pfam" id="PF00126">
    <property type="entry name" value="HTH_1"/>
    <property type="match status" value="1"/>
</dbReference>
<dbReference type="InterPro" id="IPR005119">
    <property type="entry name" value="LysR_subst-bd"/>
</dbReference>
<dbReference type="PROSITE" id="PS50931">
    <property type="entry name" value="HTH_LYSR"/>
    <property type="match status" value="1"/>
</dbReference>
<dbReference type="SUPFAM" id="SSF53850">
    <property type="entry name" value="Periplasmic binding protein-like II"/>
    <property type="match status" value="1"/>
</dbReference>
<protein>
    <submittedName>
        <fullName evidence="6">HTH-type transcriptional regulator CynR</fullName>
    </submittedName>
</protein>
<dbReference type="RefSeq" id="WP_066629895.1">
    <property type="nucleotide sequence ID" value="NZ_FQXL01000041.1"/>
</dbReference>
<comment type="similarity">
    <text evidence="1">Belongs to the LysR transcriptional regulatory family.</text>
</comment>
<evidence type="ECO:0000313" key="6">
    <source>
        <dbReference type="EMBL" id="KZL89290.1"/>
    </source>
</evidence>
<dbReference type="Gene3D" id="3.40.190.290">
    <property type="match status" value="1"/>
</dbReference>
<dbReference type="STRING" id="1121326.CLMAG_55130"/>
<dbReference type="Proteomes" id="UP000076603">
    <property type="component" value="Unassembled WGS sequence"/>
</dbReference>
<keyword evidence="2" id="KW-0805">Transcription regulation</keyword>
<evidence type="ECO:0000313" key="7">
    <source>
        <dbReference type="Proteomes" id="UP000076603"/>
    </source>
</evidence>
<dbReference type="AlphaFoldDB" id="A0A161W281"/>
<gene>
    <name evidence="6" type="primary">cynR_3</name>
    <name evidence="6" type="ORF">CLMAG_55130</name>
</gene>
<evidence type="ECO:0000256" key="3">
    <source>
        <dbReference type="ARBA" id="ARBA00023125"/>
    </source>
</evidence>
<evidence type="ECO:0000256" key="2">
    <source>
        <dbReference type="ARBA" id="ARBA00023015"/>
    </source>
</evidence>
<keyword evidence="3" id="KW-0238">DNA-binding</keyword>
<dbReference type="PATRIC" id="fig|1121326.3.peg.5578"/>
<name>A0A161W281_9CLOT</name>
<evidence type="ECO:0000259" key="5">
    <source>
        <dbReference type="PROSITE" id="PS50931"/>
    </source>
</evidence>
<dbReference type="GO" id="GO:0032993">
    <property type="term" value="C:protein-DNA complex"/>
    <property type="evidence" value="ECO:0007669"/>
    <property type="project" value="TreeGrafter"/>
</dbReference>
<keyword evidence="7" id="KW-1185">Reference proteome</keyword>
<dbReference type="PRINTS" id="PR00039">
    <property type="entry name" value="HTHLYSR"/>
</dbReference>
<dbReference type="SUPFAM" id="SSF46785">
    <property type="entry name" value="Winged helix' DNA-binding domain"/>
    <property type="match status" value="1"/>
</dbReference>
<dbReference type="InterPro" id="IPR036390">
    <property type="entry name" value="WH_DNA-bd_sf"/>
</dbReference>
<accession>A0A161W281</accession>
<evidence type="ECO:0000256" key="1">
    <source>
        <dbReference type="ARBA" id="ARBA00009437"/>
    </source>
</evidence>
<reference evidence="6 7" key="1">
    <citation type="submission" date="2016-04" db="EMBL/GenBank/DDBJ databases">
        <title>Genome sequence of Clostridium magnum DSM 2767.</title>
        <authorList>
            <person name="Poehlein A."/>
            <person name="Uhlig R."/>
            <person name="Fischer R."/>
            <person name="Bahl H."/>
            <person name="Daniel R."/>
        </authorList>
    </citation>
    <scope>NUCLEOTIDE SEQUENCE [LARGE SCALE GENOMIC DNA]</scope>
    <source>
        <strain evidence="6 7">DSM 2767</strain>
    </source>
</reference>
<dbReference type="GO" id="GO:0003700">
    <property type="term" value="F:DNA-binding transcription factor activity"/>
    <property type="evidence" value="ECO:0007669"/>
    <property type="project" value="InterPro"/>
</dbReference>